<dbReference type="GO" id="GO:0015979">
    <property type="term" value="P:photosynthesis"/>
    <property type="evidence" value="ECO:0007669"/>
    <property type="project" value="UniProtKB-KW"/>
</dbReference>
<dbReference type="Gene3D" id="2.130.10.10">
    <property type="entry name" value="YVTN repeat-like/Quinoprotein amine dehydrogenase"/>
    <property type="match status" value="2"/>
</dbReference>
<dbReference type="Proteomes" id="UP000016540">
    <property type="component" value="Unassembled WGS sequence"/>
</dbReference>
<dbReference type="PANTHER" id="PTHR47199">
    <property type="entry name" value="PHOTOSYSTEM II STABILITY/ASSEMBLY FACTOR HCF136, CHLOROPLASTIC"/>
    <property type="match status" value="1"/>
</dbReference>
<sequence>MKFLISMVPLMVVGGLLYAGLFIRPEPAGSSVLKPIFERGDSFYGIALPSADAFWAAGSGGKIVHSTDQGKSWELQPTPVNDTLQDIEAWDSERAVAAGNDGVVLTTKDGGRSWHEVEVPRSDIANKFVRVRTMPGGVAWVVGAGGMALRSNDFGMTWESTAEQEDISWNDIFFVGRRGWLVGEFGNLRVSADGGDSWQVVDSPVEDSLMAIAFRDSRHGVAVGMSGLVMTTSDGGKQWTVRAPVTAEHLFDVTWNGTRWIAAGGDGVVLTAGTSATEWKPARSSQQTRRWYTEVTHQKDGYYLAGATLAWVENGALKILSH</sequence>
<organism evidence="4 5">
    <name type="scientific">Marinobacter lipolyticus SM19</name>
    <dbReference type="NCBI Taxonomy" id="1318628"/>
    <lineage>
        <taxon>Bacteria</taxon>
        <taxon>Pseudomonadati</taxon>
        <taxon>Pseudomonadota</taxon>
        <taxon>Gammaproteobacteria</taxon>
        <taxon>Pseudomonadales</taxon>
        <taxon>Marinobacteraceae</taxon>
        <taxon>Marinobacter</taxon>
    </lineage>
</organism>
<keyword evidence="1" id="KW-0602">Photosynthesis</keyword>
<feature type="domain" description="Photosynthesis system II assembly factor Ycf48/Hcf136-like" evidence="3">
    <location>
        <begin position="197"/>
        <end position="280"/>
    </location>
</feature>
<dbReference type="EMBL" id="ASAD01000013">
    <property type="protein sequence ID" value="EON91765.1"/>
    <property type="molecule type" value="Genomic_DNA"/>
</dbReference>
<dbReference type="STRING" id="1318628.MARLIPOL_12550"/>
<reference evidence="4 5" key="1">
    <citation type="journal article" date="2013" name="Genome Announc.">
        <title>Draft Genome Sequence of the Moderately Halophilic Bacterium Marinobacter lipolyticus Strain SM19.</title>
        <authorList>
            <person name="Papke R.T."/>
            <person name="de la Haba R.R."/>
            <person name="Infante-Dominguez C."/>
            <person name="Perez D."/>
            <person name="Sanchez-Porro C."/>
            <person name="Lapierre P."/>
            <person name="Ventosa A."/>
        </authorList>
    </citation>
    <scope>NUCLEOTIDE SEQUENCE [LARGE SCALE GENOMIC DNA]</scope>
    <source>
        <strain evidence="4 5">SM19</strain>
    </source>
</reference>
<comment type="caution">
    <text evidence="4">The sequence shown here is derived from an EMBL/GenBank/DDBJ whole genome shotgun (WGS) entry which is preliminary data.</text>
</comment>
<dbReference type="PANTHER" id="PTHR47199:SF2">
    <property type="entry name" value="PHOTOSYSTEM II STABILITY_ASSEMBLY FACTOR HCF136, CHLOROPLASTIC"/>
    <property type="match status" value="1"/>
</dbReference>
<name>R8AZK2_9GAMM</name>
<dbReference type="Pfam" id="PF14870">
    <property type="entry name" value="PSII_BNR"/>
    <property type="match status" value="2"/>
</dbReference>
<evidence type="ECO:0000259" key="3">
    <source>
        <dbReference type="Pfam" id="PF14870"/>
    </source>
</evidence>
<dbReference type="GO" id="GO:0009523">
    <property type="term" value="C:photosystem II"/>
    <property type="evidence" value="ECO:0007669"/>
    <property type="project" value="UniProtKB-KW"/>
</dbReference>
<dbReference type="InterPro" id="IPR015943">
    <property type="entry name" value="WD40/YVTN_repeat-like_dom_sf"/>
</dbReference>
<dbReference type="SUPFAM" id="SSF110296">
    <property type="entry name" value="Oligoxyloglucan reducing end-specific cellobiohydrolase"/>
    <property type="match status" value="1"/>
</dbReference>
<dbReference type="CDD" id="cd15482">
    <property type="entry name" value="Sialidase_non-viral"/>
    <property type="match status" value="1"/>
</dbReference>
<gene>
    <name evidence="4" type="ORF">MARLIPOL_12550</name>
</gene>
<evidence type="ECO:0000313" key="4">
    <source>
        <dbReference type="EMBL" id="EON91765.1"/>
    </source>
</evidence>
<dbReference type="PATRIC" id="fig|1318628.3.peg.2506"/>
<evidence type="ECO:0000256" key="1">
    <source>
        <dbReference type="ARBA" id="ARBA00022531"/>
    </source>
</evidence>
<dbReference type="InterPro" id="IPR028203">
    <property type="entry name" value="PSII_CF48-like_dom"/>
</dbReference>
<dbReference type="HOGENOM" id="CLU_063224_0_0_6"/>
<evidence type="ECO:0000313" key="5">
    <source>
        <dbReference type="Proteomes" id="UP000016540"/>
    </source>
</evidence>
<keyword evidence="2" id="KW-0604">Photosystem II</keyword>
<feature type="domain" description="Photosynthesis system II assembly factor Ycf48/Hcf136-like" evidence="3">
    <location>
        <begin position="73"/>
        <end position="160"/>
    </location>
</feature>
<keyword evidence="5" id="KW-1185">Reference proteome</keyword>
<protein>
    <recommendedName>
        <fullName evidence="3">Photosynthesis system II assembly factor Ycf48/Hcf136-like domain-containing protein</fullName>
    </recommendedName>
</protein>
<proteinExistence type="predicted"/>
<dbReference type="eggNOG" id="COG4447">
    <property type="taxonomic scope" value="Bacteria"/>
</dbReference>
<accession>R8AZK2</accession>
<dbReference type="AlphaFoldDB" id="R8AZK2"/>
<dbReference type="RefSeq" id="WP_012138585.1">
    <property type="nucleotide sequence ID" value="NZ_KE007326.1"/>
</dbReference>
<evidence type="ECO:0000256" key="2">
    <source>
        <dbReference type="ARBA" id="ARBA00023276"/>
    </source>
</evidence>